<comment type="similarity">
    <text evidence="2">Belongs to the methyltransferase superfamily. HEN1 family.</text>
</comment>
<dbReference type="InterPro" id="IPR026610">
    <property type="entry name" value="Hen1"/>
</dbReference>
<dbReference type="PANTHER" id="PTHR21404:SF3">
    <property type="entry name" value="SMALL RNA 2'-O-METHYLTRANSFERASE"/>
    <property type="match status" value="1"/>
</dbReference>
<evidence type="ECO:0000256" key="5">
    <source>
        <dbReference type="ARBA" id="ARBA00022679"/>
    </source>
</evidence>
<dbReference type="Gene3D" id="3.40.50.150">
    <property type="entry name" value="Vaccinia Virus protein VP39"/>
    <property type="match status" value="1"/>
</dbReference>
<keyword evidence="8" id="KW-0460">Magnesium</keyword>
<evidence type="ECO:0000256" key="2">
    <source>
        <dbReference type="ARBA" id="ARBA00009026"/>
    </source>
</evidence>
<dbReference type="EC" id="2.1.1.386" evidence="11"/>
<dbReference type="SUPFAM" id="SSF53335">
    <property type="entry name" value="S-adenosyl-L-methionine-dependent methyltransferases"/>
    <property type="match status" value="1"/>
</dbReference>
<keyword evidence="9" id="KW-0694">RNA-binding</keyword>
<feature type="region of interest" description="Disordered" evidence="13">
    <location>
        <begin position="190"/>
        <end position="211"/>
    </location>
</feature>
<evidence type="ECO:0000256" key="13">
    <source>
        <dbReference type="SAM" id="MobiDB-lite"/>
    </source>
</evidence>
<comment type="catalytic activity">
    <reaction evidence="12">
        <text>small RNA 3'-end nucleotide + S-adenosyl-L-methionine = small RNA 3'-end 2'-O-methylnucleotide + S-adenosyl-L-homocysteine + H(+)</text>
        <dbReference type="Rhea" id="RHEA:37887"/>
        <dbReference type="Rhea" id="RHEA-COMP:10415"/>
        <dbReference type="Rhea" id="RHEA-COMP:10416"/>
        <dbReference type="ChEBI" id="CHEBI:15378"/>
        <dbReference type="ChEBI" id="CHEBI:57856"/>
        <dbReference type="ChEBI" id="CHEBI:59789"/>
        <dbReference type="ChEBI" id="CHEBI:74896"/>
        <dbReference type="ChEBI" id="CHEBI:74898"/>
        <dbReference type="EC" id="2.1.1.386"/>
    </reaction>
</comment>
<keyword evidence="6" id="KW-0949">S-adenosyl-L-methionine</keyword>
<evidence type="ECO:0000256" key="1">
    <source>
        <dbReference type="ARBA" id="ARBA00001946"/>
    </source>
</evidence>
<evidence type="ECO:0000256" key="12">
    <source>
        <dbReference type="ARBA" id="ARBA00048418"/>
    </source>
</evidence>
<dbReference type="GO" id="GO:0005737">
    <property type="term" value="C:cytoplasm"/>
    <property type="evidence" value="ECO:0007669"/>
    <property type="project" value="TreeGrafter"/>
</dbReference>
<dbReference type="GO" id="GO:0005634">
    <property type="term" value="C:nucleus"/>
    <property type="evidence" value="ECO:0007669"/>
    <property type="project" value="TreeGrafter"/>
</dbReference>
<evidence type="ECO:0000256" key="8">
    <source>
        <dbReference type="ARBA" id="ARBA00022842"/>
    </source>
</evidence>
<keyword evidence="7" id="KW-0479">Metal-binding</keyword>
<protein>
    <recommendedName>
        <fullName evidence="3">Small RNA 2'-O-methyltransferase</fullName>
        <ecNumber evidence="11">2.1.1.386</ecNumber>
    </recommendedName>
</protein>
<reference evidence="14" key="1">
    <citation type="journal article" date="2012" name="Proc. Natl. Acad. Sci. U.S.A.">
        <title>Antigenic diversity is generated by distinct evolutionary mechanisms in African trypanosome species.</title>
        <authorList>
            <person name="Jackson A.P."/>
            <person name="Berry A."/>
            <person name="Aslett M."/>
            <person name="Allison H.C."/>
            <person name="Burton P."/>
            <person name="Vavrova-Anderson J."/>
            <person name="Brown R."/>
            <person name="Browne H."/>
            <person name="Corton N."/>
            <person name="Hauser H."/>
            <person name="Gamble J."/>
            <person name="Gilderthorp R."/>
            <person name="Marcello L."/>
            <person name="McQuillan J."/>
            <person name="Otto T.D."/>
            <person name="Quail M.A."/>
            <person name="Sanders M.J."/>
            <person name="van Tonder A."/>
            <person name="Ginger M.L."/>
            <person name="Field M.C."/>
            <person name="Barry J.D."/>
            <person name="Hertz-Fowler C."/>
            <person name="Berriman M."/>
        </authorList>
    </citation>
    <scope>NUCLEOTIDE SEQUENCE</scope>
    <source>
        <strain evidence="14">IL3000</strain>
    </source>
</reference>
<dbReference type="GO" id="GO:0030422">
    <property type="term" value="P:siRNA processing"/>
    <property type="evidence" value="ECO:0007669"/>
    <property type="project" value="TreeGrafter"/>
</dbReference>
<evidence type="ECO:0000256" key="11">
    <source>
        <dbReference type="ARBA" id="ARBA00035025"/>
    </source>
</evidence>
<dbReference type="VEuPathDB" id="TriTrypDB:TcIL3000_10_10730"/>
<accession>G0UY27</accession>
<dbReference type="GO" id="GO:0090486">
    <property type="term" value="F:small RNA 2'-O-methyltransferase activity"/>
    <property type="evidence" value="ECO:0007669"/>
    <property type="project" value="UniProtKB-EC"/>
</dbReference>
<evidence type="ECO:0000256" key="6">
    <source>
        <dbReference type="ARBA" id="ARBA00022691"/>
    </source>
</evidence>
<keyword evidence="5" id="KW-0808">Transferase</keyword>
<evidence type="ECO:0000256" key="7">
    <source>
        <dbReference type="ARBA" id="ARBA00022723"/>
    </source>
</evidence>
<dbReference type="AlphaFoldDB" id="G0UY27"/>
<evidence type="ECO:0000313" key="14">
    <source>
        <dbReference type="EMBL" id="CCC94294.1"/>
    </source>
</evidence>
<evidence type="ECO:0000256" key="10">
    <source>
        <dbReference type="ARBA" id="ARBA00023158"/>
    </source>
</evidence>
<name>G0UY27_TRYCI</name>
<comment type="cofactor">
    <cofactor evidence="1">
        <name>Mg(2+)</name>
        <dbReference type="ChEBI" id="CHEBI:18420"/>
    </cofactor>
</comment>
<dbReference type="PANTHER" id="PTHR21404">
    <property type="entry name" value="HEN1"/>
    <property type="match status" value="1"/>
</dbReference>
<evidence type="ECO:0000256" key="3">
    <source>
        <dbReference type="ARBA" id="ARBA00021330"/>
    </source>
</evidence>
<dbReference type="InterPro" id="IPR029063">
    <property type="entry name" value="SAM-dependent_MTases_sf"/>
</dbReference>
<dbReference type="GO" id="GO:0001510">
    <property type="term" value="P:RNA methylation"/>
    <property type="evidence" value="ECO:0007669"/>
    <property type="project" value="InterPro"/>
</dbReference>
<keyword evidence="4" id="KW-0489">Methyltransferase</keyword>
<evidence type="ECO:0000256" key="4">
    <source>
        <dbReference type="ARBA" id="ARBA00022603"/>
    </source>
</evidence>
<dbReference type="EMBL" id="HE575323">
    <property type="protein sequence ID" value="CCC94294.1"/>
    <property type="molecule type" value="Genomic_DNA"/>
</dbReference>
<sequence>MGEDGLELQGPPVFSPPLYIQRAQKVLHLLKGSRCSSFIDAGCSRGEMLRYLLTAQLQENTFSRVLAIDVDEESLYDASGMIASFSTSSPFALLHPMHVQFVHGDLTKELSLVDPGACDGSDTDKGVTGTGDAGCNPSVPPQFDAIISIEVLEHINARDVLAYTETIFAHLGAACGARIVIITTPNRDRNRNHSGKVVRGEGSGNDQPSYPRGSYYKVDGVPYCVRHSDHKFEMTAAQFRRYCDFIIEAYQPYWESFTLFGVGDGFTQGAVFHACPRFGPAQRPRGIRHGPLTFAALTTRRISSRSRANNCGKQVAWVHNSAARARLFPWEELFGELLLGQSDVPASPPTDEALHYRCVNSIEMPYQPLWARMSEAVVTAFALAASEAVGSGKAESGSRSLKFADVAADFSHRFYAPLNASLCALIRCMLRVVRQDVASMSNKRCKRFHSCNKPRKTEVQRVLEWILYECWGQSSLDKGLERDDYRSARGFLTIDEMNVLLFLSAADHLPEATQFLRETICRGRLLISNRQKRGADGKSCVESCKTNGSLATDSVGCVKLTRLSNALSQYMVPAYLMSDD</sequence>
<organism evidence="14">
    <name type="scientific">Trypanosoma congolense (strain IL3000)</name>
    <dbReference type="NCBI Taxonomy" id="1068625"/>
    <lineage>
        <taxon>Eukaryota</taxon>
        <taxon>Discoba</taxon>
        <taxon>Euglenozoa</taxon>
        <taxon>Kinetoplastea</taxon>
        <taxon>Metakinetoplastina</taxon>
        <taxon>Trypanosomatida</taxon>
        <taxon>Trypanosomatidae</taxon>
        <taxon>Trypanosoma</taxon>
        <taxon>Nannomonas</taxon>
    </lineage>
</organism>
<evidence type="ECO:0000256" key="9">
    <source>
        <dbReference type="ARBA" id="ARBA00022884"/>
    </source>
</evidence>
<dbReference type="GO" id="GO:0003723">
    <property type="term" value="F:RNA binding"/>
    <property type="evidence" value="ECO:0007669"/>
    <property type="project" value="UniProtKB-KW"/>
</dbReference>
<dbReference type="Pfam" id="PF13489">
    <property type="entry name" value="Methyltransf_23"/>
    <property type="match status" value="1"/>
</dbReference>
<proteinExistence type="inferred from homology"/>
<dbReference type="GO" id="GO:0046872">
    <property type="term" value="F:metal ion binding"/>
    <property type="evidence" value="ECO:0007669"/>
    <property type="project" value="UniProtKB-KW"/>
</dbReference>
<gene>
    <name evidence="14" type="ORF">TCIL3000_10_10730</name>
</gene>
<keyword evidence="10" id="KW-0943">RNA-mediated gene silencing</keyword>